<feature type="region of interest" description="Disordered" evidence="1">
    <location>
        <begin position="28"/>
        <end position="126"/>
    </location>
</feature>
<accession>A0A511T099</accession>
<evidence type="ECO:0000313" key="5">
    <source>
        <dbReference type="Proteomes" id="UP000321514"/>
    </source>
</evidence>
<organism evidence="2 5">
    <name type="scientific">Myxococcus fulvus</name>
    <dbReference type="NCBI Taxonomy" id="33"/>
    <lineage>
        <taxon>Bacteria</taxon>
        <taxon>Pseudomonadati</taxon>
        <taxon>Myxococcota</taxon>
        <taxon>Myxococcia</taxon>
        <taxon>Myxococcales</taxon>
        <taxon>Cystobacterineae</taxon>
        <taxon>Myxococcaceae</taxon>
        <taxon>Myxococcus</taxon>
    </lineage>
</organism>
<evidence type="ECO:0000256" key="1">
    <source>
        <dbReference type="SAM" id="MobiDB-lite"/>
    </source>
</evidence>
<keyword evidence="4" id="KW-1185">Reference proteome</keyword>
<sequence>MNHRTARRWLLPGALAVMTLLGTACGDWGGSWYQGNSNEAQPLDSFGPGTGGSGPNIAPVQDRVGENLPPTAVNNVPPRVQPGIAQGDPDAIRREEEKEARQDREEAKDSAPARAPSQAAPPDNAH</sequence>
<name>A0A511T099_MYXFU</name>
<evidence type="ECO:0000313" key="3">
    <source>
        <dbReference type="EMBL" id="SEU01506.1"/>
    </source>
</evidence>
<comment type="caution">
    <text evidence="2">The sequence shown here is derived from an EMBL/GenBank/DDBJ whole genome shotgun (WGS) entry which is preliminary data.</text>
</comment>
<dbReference type="AlphaFoldDB" id="A0A511T099"/>
<feature type="compositionally biased region" description="Basic and acidic residues" evidence="1">
    <location>
        <begin position="90"/>
        <end position="111"/>
    </location>
</feature>
<evidence type="ECO:0008006" key="6">
    <source>
        <dbReference type="Google" id="ProtNLM"/>
    </source>
</evidence>
<evidence type="ECO:0000313" key="2">
    <source>
        <dbReference type="EMBL" id="GEN07013.1"/>
    </source>
</evidence>
<dbReference type="PROSITE" id="PS51257">
    <property type="entry name" value="PROKAR_LIPOPROTEIN"/>
    <property type="match status" value="1"/>
</dbReference>
<dbReference type="EMBL" id="FOIB01000004">
    <property type="protein sequence ID" value="SEU01506.1"/>
    <property type="molecule type" value="Genomic_DNA"/>
</dbReference>
<protein>
    <recommendedName>
        <fullName evidence="6">Lipoprotein</fullName>
    </recommendedName>
</protein>
<reference evidence="3 4" key="1">
    <citation type="submission" date="2016-10" db="EMBL/GenBank/DDBJ databases">
        <authorList>
            <person name="Varghese N."/>
            <person name="Submissions S."/>
        </authorList>
    </citation>
    <scope>NUCLEOTIDE SEQUENCE [LARGE SCALE GENOMIC DNA]</scope>
    <source>
        <strain evidence="3 4">DSM 16525</strain>
    </source>
</reference>
<feature type="compositionally biased region" description="Low complexity" evidence="1">
    <location>
        <begin position="112"/>
        <end position="126"/>
    </location>
</feature>
<reference evidence="2 5" key="2">
    <citation type="submission" date="2019-07" db="EMBL/GenBank/DDBJ databases">
        <title>Whole genome shotgun sequence of Myxococcus fulvus NBRC 100333.</title>
        <authorList>
            <person name="Hosoyama A."/>
            <person name="Uohara A."/>
            <person name="Ohji S."/>
            <person name="Ichikawa N."/>
        </authorList>
    </citation>
    <scope>NUCLEOTIDE SEQUENCE [LARGE SCALE GENOMIC DNA]</scope>
    <source>
        <strain evidence="2 5">NBRC 100333</strain>
    </source>
</reference>
<evidence type="ECO:0000313" key="4">
    <source>
        <dbReference type="Proteomes" id="UP000183760"/>
    </source>
</evidence>
<proteinExistence type="predicted"/>
<dbReference type="Proteomes" id="UP000183760">
    <property type="component" value="Unassembled WGS sequence"/>
</dbReference>
<gene>
    <name evidence="2" type="ORF">MFU01_20500</name>
    <name evidence="3" type="ORF">SAMN05443572_104363</name>
</gene>
<dbReference type="EMBL" id="BJXR01000020">
    <property type="protein sequence ID" value="GEN07013.1"/>
    <property type="molecule type" value="Genomic_DNA"/>
</dbReference>
<dbReference type="Proteomes" id="UP000321514">
    <property type="component" value="Unassembled WGS sequence"/>
</dbReference>